<sequence length="93" mass="10888">MSESQPIKPKQKRVILAVNERGIRIGEDHQNAKLSNEQIDRIRDLHEDHNLTYRQLAAMFSVSFSMIAGVCQYRRRAQTPFGYKTLRIDDEQE</sequence>
<accession>A0A6J5KWR2</accession>
<evidence type="ECO:0000313" key="1">
    <source>
        <dbReference type="EMBL" id="CAB4124640.1"/>
    </source>
</evidence>
<dbReference type="EMBL" id="LR796179">
    <property type="protein sequence ID" value="CAB4124640.1"/>
    <property type="molecule type" value="Genomic_DNA"/>
</dbReference>
<gene>
    <name evidence="1" type="ORF">UFOVP65_19</name>
</gene>
<name>A0A6J5KWR2_9CAUD</name>
<reference evidence="1" key="1">
    <citation type="submission" date="2020-04" db="EMBL/GenBank/DDBJ databases">
        <authorList>
            <person name="Chiriac C."/>
            <person name="Salcher M."/>
            <person name="Ghai R."/>
            <person name="Kavagutti S V."/>
        </authorList>
    </citation>
    <scope>NUCLEOTIDE SEQUENCE</scope>
</reference>
<organism evidence="1">
    <name type="scientific">uncultured Caudovirales phage</name>
    <dbReference type="NCBI Taxonomy" id="2100421"/>
    <lineage>
        <taxon>Viruses</taxon>
        <taxon>Duplodnaviria</taxon>
        <taxon>Heunggongvirae</taxon>
        <taxon>Uroviricota</taxon>
        <taxon>Caudoviricetes</taxon>
        <taxon>Peduoviridae</taxon>
        <taxon>Maltschvirus</taxon>
        <taxon>Maltschvirus maltsch</taxon>
    </lineage>
</organism>
<proteinExistence type="predicted"/>
<protein>
    <submittedName>
        <fullName evidence="1">Uncharacterized protein</fullName>
    </submittedName>
</protein>